<feature type="transmembrane region" description="Helical" evidence="6">
    <location>
        <begin position="287"/>
        <end position="311"/>
    </location>
</feature>
<dbReference type="InterPro" id="IPR001248">
    <property type="entry name" value="Pur-cyt_permease"/>
</dbReference>
<evidence type="ECO:0000313" key="7">
    <source>
        <dbReference type="EMBL" id="TNV82493.1"/>
    </source>
</evidence>
<feature type="transmembrane region" description="Helical" evidence="6">
    <location>
        <begin position="502"/>
        <end position="521"/>
    </location>
</feature>
<feature type="transmembrane region" description="Helical" evidence="6">
    <location>
        <begin position="462"/>
        <end position="482"/>
    </location>
</feature>
<feature type="transmembrane region" description="Helical" evidence="6">
    <location>
        <begin position="55"/>
        <end position="77"/>
    </location>
</feature>
<dbReference type="Gene3D" id="1.10.4160.10">
    <property type="entry name" value="Hydantoin permease"/>
    <property type="match status" value="1"/>
</dbReference>
<comment type="subcellular location">
    <subcellularLocation>
        <location evidence="1">Membrane</location>
        <topology evidence="1">Multi-pass membrane protein</topology>
    </subcellularLocation>
</comment>
<feature type="transmembrane region" description="Helical" evidence="6">
    <location>
        <begin position="246"/>
        <end position="266"/>
    </location>
</feature>
<dbReference type="InterPro" id="IPR045225">
    <property type="entry name" value="Uracil/uridine/allantoin_perm"/>
</dbReference>
<keyword evidence="5 6" id="KW-0472">Membrane</keyword>
<accession>A0A8J8NVW7</accession>
<keyword evidence="3 6" id="KW-0812">Transmembrane</keyword>
<dbReference type="GO" id="GO:0005886">
    <property type="term" value="C:plasma membrane"/>
    <property type="evidence" value="ECO:0007669"/>
    <property type="project" value="TreeGrafter"/>
</dbReference>
<dbReference type="CDD" id="cd11485">
    <property type="entry name" value="SLC-NCS1sbd_YbbW-like"/>
    <property type="match status" value="1"/>
</dbReference>
<gene>
    <name evidence="7" type="ORF">FGO68_gene3505</name>
</gene>
<dbReference type="Pfam" id="PF02133">
    <property type="entry name" value="Transp_cyt_pur"/>
    <property type="match status" value="1"/>
</dbReference>
<organism evidence="7 8">
    <name type="scientific">Halteria grandinella</name>
    <dbReference type="NCBI Taxonomy" id="5974"/>
    <lineage>
        <taxon>Eukaryota</taxon>
        <taxon>Sar</taxon>
        <taxon>Alveolata</taxon>
        <taxon>Ciliophora</taxon>
        <taxon>Intramacronucleata</taxon>
        <taxon>Spirotrichea</taxon>
        <taxon>Stichotrichia</taxon>
        <taxon>Sporadotrichida</taxon>
        <taxon>Halteriidae</taxon>
        <taxon>Halteria</taxon>
    </lineage>
</organism>
<evidence type="ECO:0000313" key="8">
    <source>
        <dbReference type="Proteomes" id="UP000785679"/>
    </source>
</evidence>
<keyword evidence="8" id="KW-1185">Reference proteome</keyword>
<evidence type="ECO:0000256" key="1">
    <source>
        <dbReference type="ARBA" id="ARBA00004141"/>
    </source>
</evidence>
<dbReference type="PANTHER" id="PTHR30618">
    <property type="entry name" value="NCS1 FAMILY PURINE/PYRIMIDINE TRANSPORTER"/>
    <property type="match status" value="1"/>
</dbReference>
<dbReference type="PANTHER" id="PTHR30618:SF0">
    <property type="entry name" value="PURINE-URACIL PERMEASE NCS1"/>
    <property type="match status" value="1"/>
</dbReference>
<reference evidence="7" key="1">
    <citation type="submission" date="2019-06" db="EMBL/GenBank/DDBJ databases">
        <authorList>
            <person name="Zheng W."/>
        </authorList>
    </citation>
    <scope>NUCLEOTIDE SEQUENCE</scope>
    <source>
        <strain evidence="7">QDHG01</strain>
    </source>
</reference>
<dbReference type="AlphaFoldDB" id="A0A8J8NVW7"/>
<evidence type="ECO:0000256" key="4">
    <source>
        <dbReference type="ARBA" id="ARBA00022989"/>
    </source>
</evidence>
<feature type="transmembrane region" description="Helical" evidence="6">
    <location>
        <begin position="84"/>
        <end position="103"/>
    </location>
</feature>
<feature type="transmembrane region" description="Helical" evidence="6">
    <location>
        <begin position="392"/>
        <end position="409"/>
    </location>
</feature>
<protein>
    <recommendedName>
        <fullName evidence="9">Nitrate reductase</fullName>
    </recommendedName>
</protein>
<dbReference type="EMBL" id="RRYP01004887">
    <property type="protein sequence ID" value="TNV82493.1"/>
    <property type="molecule type" value="Genomic_DNA"/>
</dbReference>
<dbReference type="NCBIfam" id="TIGR00800">
    <property type="entry name" value="ncs1"/>
    <property type="match status" value="1"/>
</dbReference>
<evidence type="ECO:0000256" key="2">
    <source>
        <dbReference type="ARBA" id="ARBA00008974"/>
    </source>
</evidence>
<feature type="transmembrane region" description="Helical" evidence="6">
    <location>
        <begin position="421"/>
        <end position="441"/>
    </location>
</feature>
<feature type="transmembrane region" description="Helical" evidence="6">
    <location>
        <begin position="208"/>
        <end position="234"/>
    </location>
</feature>
<feature type="transmembrane region" description="Helical" evidence="6">
    <location>
        <begin position="177"/>
        <end position="196"/>
    </location>
</feature>
<dbReference type="OrthoDB" id="2018619at2759"/>
<dbReference type="InterPro" id="IPR012681">
    <property type="entry name" value="NCS1"/>
</dbReference>
<dbReference type="GO" id="GO:0015205">
    <property type="term" value="F:nucleobase transmembrane transporter activity"/>
    <property type="evidence" value="ECO:0007669"/>
    <property type="project" value="TreeGrafter"/>
</dbReference>
<evidence type="ECO:0000256" key="3">
    <source>
        <dbReference type="ARBA" id="ARBA00022692"/>
    </source>
</evidence>
<keyword evidence="4 6" id="KW-1133">Transmembrane helix</keyword>
<comment type="similarity">
    <text evidence="2">Belongs to the purine-cytosine permease (2.A.39) family.</text>
</comment>
<name>A0A8J8NVW7_HALGN</name>
<evidence type="ECO:0000256" key="6">
    <source>
        <dbReference type="SAM" id="Phobius"/>
    </source>
</evidence>
<evidence type="ECO:0008006" key="9">
    <source>
        <dbReference type="Google" id="ProtNLM"/>
    </source>
</evidence>
<proteinExistence type="inferred from homology"/>
<evidence type="ECO:0000256" key="5">
    <source>
        <dbReference type="ARBA" id="ARBA00023136"/>
    </source>
</evidence>
<dbReference type="Proteomes" id="UP000785679">
    <property type="component" value="Unassembled WGS sequence"/>
</dbReference>
<comment type="caution">
    <text evidence="7">The sequence shown here is derived from an EMBL/GenBank/DDBJ whole genome shotgun (WGS) entry which is preliminary data.</text>
</comment>
<sequence>MNHVHEIELPFVNNQQNPQDSNWQPQDLFRDGPLFNEDLAPVPSEKRTWTTYNFAALWISMAHCIPTYMLAGGLVAVGMNWWQALLTIGLGNIIVLIPILLNAHPGTKYGIPFPVLARSSFGTKGANIPAVLRAIVACGWFGIQTYIGGEAVKTFIEIIWPEYAHIGGGIKVLGLEIPSMITFLVFWTLNILIIFLGMEYVKIFENWAAPIVLILAASLLLWVVLLAGGFGPILFQPSRFANFDEFWKVFVPSLTGMIGFWATLSLNVPDFTRYGRGQKEQILGQVLGLPTTMIAFSAMGVVITSASQVILHQVPVEQLWDPVLVIQKLTSSDIYPGRTEPFIANTNLRLSVAVISLLGVAIATISVNIAANVVSPANDFANLAPKRISFKIGGLITGIIGILIMPWNLLESADIYIFEWLVGYSALLGPIAGVMIVDYWVIKRQRLNVPDLYRPDGIYPPYNKKAIVALIVGIIPNIPGFIRAANGMSNGENIFDVIYPYSWFIGLFLSGFIHLLFSCLFRNKTVNN</sequence>
<feature type="transmembrane region" description="Helical" evidence="6">
    <location>
        <begin position="350"/>
        <end position="371"/>
    </location>
</feature>